<dbReference type="Proteomes" id="UP000821845">
    <property type="component" value="Chromosome 8"/>
</dbReference>
<keyword evidence="2" id="KW-1185">Reference proteome</keyword>
<accession>A0ACB7RRJ2</accession>
<organism evidence="1 2">
    <name type="scientific">Hyalomma asiaticum</name>
    <name type="common">Tick</name>
    <dbReference type="NCBI Taxonomy" id="266040"/>
    <lineage>
        <taxon>Eukaryota</taxon>
        <taxon>Metazoa</taxon>
        <taxon>Ecdysozoa</taxon>
        <taxon>Arthropoda</taxon>
        <taxon>Chelicerata</taxon>
        <taxon>Arachnida</taxon>
        <taxon>Acari</taxon>
        <taxon>Parasitiformes</taxon>
        <taxon>Ixodida</taxon>
        <taxon>Ixodoidea</taxon>
        <taxon>Ixodidae</taxon>
        <taxon>Hyalomminae</taxon>
        <taxon>Hyalomma</taxon>
    </lineage>
</organism>
<name>A0ACB7RRJ2_HYAAI</name>
<evidence type="ECO:0000313" key="1">
    <source>
        <dbReference type="EMBL" id="KAH6924800.1"/>
    </source>
</evidence>
<reference evidence="1" key="1">
    <citation type="submission" date="2020-05" db="EMBL/GenBank/DDBJ databases">
        <title>Large-scale comparative analyses of tick genomes elucidate their genetic diversity and vector capacities.</title>
        <authorList>
            <person name="Jia N."/>
            <person name="Wang J."/>
            <person name="Shi W."/>
            <person name="Du L."/>
            <person name="Sun Y."/>
            <person name="Zhan W."/>
            <person name="Jiang J."/>
            <person name="Wang Q."/>
            <person name="Zhang B."/>
            <person name="Ji P."/>
            <person name="Sakyi L.B."/>
            <person name="Cui X."/>
            <person name="Yuan T."/>
            <person name="Jiang B."/>
            <person name="Yang W."/>
            <person name="Lam T.T.-Y."/>
            <person name="Chang Q."/>
            <person name="Ding S."/>
            <person name="Wang X."/>
            <person name="Zhu J."/>
            <person name="Ruan X."/>
            <person name="Zhao L."/>
            <person name="Wei J."/>
            <person name="Que T."/>
            <person name="Du C."/>
            <person name="Cheng J."/>
            <person name="Dai P."/>
            <person name="Han X."/>
            <person name="Huang E."/>
            <person name="Gao Y."/>
            <person name="Liu J."/>
            <person name="Shao H."/>
            <person name="Ye R."/>
            <person name="Li L."/>
            <person name="Wei W."/>
            <person name="Wang X."/>
            <person name="Wang C."/>
            <person name="Yang T."/>
            <person name="Huo Q."/>
            <person name="Li W."/>
            <person name="Guo W."/>
            <person name="Chen H."/>
            <person name="Zhou L."/>
            <person name="Ni X."/>
            <person name="Tian J."/>
            <person name="Zhou Y."/>
            <person name="Sheng Y."/>
            <person name="Liu T."/>
            <person name="Pan Y."/>
            <person name="Xia L."/>
            <person name="Li J."/>
            <person name="Zhao F."/>
            <person name="Cao W."/>
        </authorList>
    </citation>
    <scope>NUCLEOTIDE SEQUENCE</scope>
    <source>
        <strain evidence="1">Hyas-2018</strain>
    </source>
</reference>
<proteinExistence type="predicted"/>
<evidence type="ECO:0000313" key="2">
    <source>
        <dbReference type="Proteomes" id="UP000821845"/>
    </source>
</evidence>
<gene>
    <name evidence="1" type="ORF">HPB50_025130</name>
</gene>
<dbReference type="EMBL" id="CM023488">
    <property type="protein sequence ID" value="KAH6924800.1"/>
    <property type="molecule type" value="Genomic_DNA"/>
</dbReference>
<protein>
    <submittedName>
        <fullName evidence="1">Uncharacterized protein</fullName>
    </submittedName>
</protein>
<sequence>MRKDIQYRDLPGGPLMVKFADELPLGTLCSRCGMLSKDMYEDPSSHAFCSICIFECSDRKKIHCKYENKDVSVDEVPYNPRAIREFPSCEAATVDSTTRSLRDSHPNEERIPHPRSASGHCATPVAMPTVLRETEGVVIQSCPVCNRNVKSINMDKHLDVCLRQTHPPDPVESSETPNMPTISTGHTEALEEDLTNSPLEKDTQFFHNLEHKVINGVVLDIKWDALGDLKDLYSYMIICRDDDTGHKRELEGPISSQHATLSLHKPLTTFECSVAASTSEDSGVPVDGPSTTFNVTTGEIPAPTHVTLLQRTSTSLTYSWSVDTTPSTWQVSAKPIEDDTTCDLDNIEGTGESQEKTVAFNITDLTPGSEYNVSIRNCHDAYCSRPTFVSAATDLPGLTTSLKLAFINGTTLDASWDSPEGCWDFDGYTVKCRSLNAGQVESQDLDSTPHVLLPLRTPKEKFECSIEPFVLTSGGQRRNGATLNFQVSTEGLFPPKDVKLVERTDTSLTFSWTVDPDSTTWTLIAGRLSRSGFADSVVQNSGENAGESITHKVTNLDPWTRYNVSIMNCLSTYCSDHVQMIGATDVAAPSKPQNLSCLLENNVAARFTWDRPDKPNGPVEGYSLRVYNKDQEETKLFSVPGNTTSVTVNLTHEFSRLIASLKAYNILEGSGEKVYSHEAEVLFETLGKGPVPPRPKAVEVTDRRVTLSWEWPKDPRHYITHFVVSVSGHSTASTTESQVSLENLDPWKHYSIGVASCVNDTYCGEEGTLLIDTDFGAPSKPLNLTVESTGTHWVLARWEAPEILDGPLSGYNVSFKNSSNQFEATTTELSYNFTECVPGSSYEVSVYAFNEVKGVTKRGPAATVFNMDGFDRSRILRTFGMKRSDGT</sequence>
<comment type="caution">
    <text evidence="1">The sequence shown here is derived from an EMBL/GenBank/DDBJ whole genome shotgun (WGS) entry which is preliminary data.</text>
</comment>